<dbReference type="Proteomes" id="UP000319731">
    <property type="component" value="Unassembled WGS sequence"/>
</dbReference>
<comment type="caution">
    <text evidence="12">The sequence shown here is derived from an EMBL/GenBank/DDBJ whole genome shotgun (WGS) entry which is preliminary data.</text>
</comment>
<dbReference type="OrthoDB" id="7786253at2759"/>
<dbReference type="InterPro" id="IPR016166">
    <property type="entry name" value="FAD-bd_PCMH"/>
</dbReference>
<dbReference type="Gene3D" id="3.30.70.2740">
    <property type="match status" value="1"/>
</dbReference>
<keyword evidence="4" id="KW-0285">Flavoprotein</keyword>
<keyword evidence="8" id="KW-0496">Mitochondrion</keyword>
<evidence type="ECO:0000256" key="2">
    <source>
        <dbReference type="ARBA" id="ARBA00004173"/>
    </source>
</evidence>
<dbReference type="GO" id="GO:0071949">
    <property type="term" value="F:FAD binding"/>
    <property type="evidence" value="ECO:0007669"/>
    <property type="project" value="InterPro"/>
</dbReference>
<comment type="subcellular location">
    <subcellularLocation>
        <location evidence="2">Mitochondrion</location>
    </subcellularLocation>
</comment>
<dbReference type="PANTHER" id="PTHR11748">
    <property type="entry name" value="D-LACTATE DEHYDROGENASE"/>
    <property type="match status" value="1"/>
</dbReference>
<dbReference type="InterPro" id="IPR016169">
    <property type="entry name" value="FAD-bd_PCMH_sub2"/>
</dbReference>
<dbReference type="InterPro" id="IPR016171">
    <property type="entry name" value="Vanillyl_alc_oxidase_C-sub2"/>
</dbReference>
<dbReference type="GO" id="GO:0008720">
    <property type="term" value="F:D-lactate dehydrogenase (NAD+) activity"/>
    <property type="evidence" value="ECO:0007669"/>
    <property type="project" value="TreeGrafter"/>
</dbReference>
<comment type="similarity">
    <text evidence="3">Belongs to the FAD-binding oxidoreductase/transferase type 4 family.</text>
</comment>
<evidence type="ECO:0000256" key="8">
    <source>
        <dbReference type="ARBA" id="ARBA00023128"/>
    </source>
</evidence>
<dbReference type="PROSITE" id="PS51387">
    <property type="entry name" value="FAD_PCMH"/>
    <property type="match status" value="1"/>
</dbReference>
<name>A0A507BYG8_9FUNG</name>
<protein>
    <recommendedName>
        <fullName evidence="9">D-lactate dehydrogenase (cytochrome)</fullName>
        <ecNumber evidence="9">1.1.2.4</ecNumber>
    </recommendedName>
</protein>
<gene>
    <name evidence="12" type="ORF">SmJEL517_g06037</name>
</gene>
<evidence type="ECO:0000256" key="9">
    <source>
        <dbReference type="ARBA" id="ARBA00038897"/>
    </source>
</evidence>
<dbReference type="PANTHER" id="PTHR11748:SF111">
    <property type="entry name" value="D-LACTATE DEHYDROGENASE, MITOCHONDRIAL-RELATED"/>
    <property type="match status" value="1"/>
</dbReference>
<keyword evidence="5" id="KW-0274">FAD</keyword>
<dbReference type="RefSeq" id="XP_031022057.1">
    <property type="nucleotide sequence ID" value="XM_031171963.1"/>
</dbReference>
<dbReference type="SUPFAM" id="SSF55103">
    <property type="entry name" value="FAD-linked oxidases, C-terminal domain"/>
    <property type="match status" value="1"/>
</dbReference>
<comment type="catalytic activity">
    <reaction evidence="10">
        <text>(R)-lactate + 2 Fe(III)-[cytochrome c] = 2 Fe(II)-[cytochrome c] + pyruvate + 2 H(+)</text>
        <dbReference type="Rhea" id="RHEA:13521"/>
        <dbReference type="Rhea" id="RHEA-COMP:10350"/>
        <dbReference type="Rhea" id="RHEA-COMP:14399"/>
        <dbReference type="ChEBI" id="CHEBI:15361"/>
        <dbReference type="ChEBI" id="CHEBI:15378"/>
        <dbReference type="ChEBI" id="CHEBI:16004"/>
        <dbReference type="ChEBI" id="CHEBI:29033"/>
        <dbReference type="ChEBI" id="CHEBI:29034"/>
        <dbReference type="EC" id="1.1.2.4"/>
    </reaction>
</comment>
<comment type="cofactor">
    <cofactor evidence="1">
        <name>FAD</name>
        <dbReference type="ChEBI" id="CHEBI:57692"/>
    </cofactor>
</comment>
<feature type="domain" description="FAD-binding PCMH-type" evidence="11">
    <location>
        <begin position="107"/>
        <end position="284"/>
    </location>
</feature>
<evidence type="ECO:0000313" key="12">
    <source>
        <dbReference type="EMBL" id="TPX30385.1"/>
    </source>
</evidence>
<keyword evidence="6" id="KW-0809">Transit peptide</keyword>
<dbReference type="GO" id="GO:1903457">
    <property type="term" value="P:lactate catabolic process"/>
    <property type="evidence" value="ECO:0007669"/>
    <property type="project" value="TreeGrafter"/>
</dbReference>
<dbReference type="FunFam" id="3.30.70.2740:FF:000001">
    <property type="entry name" value="D-lactate dehydrogenase mitochondrial"/>
    <property type="match status" value="1"/>
</dbReference>
<dbReference type="Pfam" id="PF02913">
    <property type="entry name" value="FAD-oxidase_C"/>
    <property type="match status" value="1"/>
</dbReference>
<keyword evidence="13" id="KW-1185">Reference proteome</keyword>
<dbReference type="InterPro" id="IPR016164">
    <property type="entry name" value="FAD-linked_Oxase-like_C"/>
</dbReference>
<evidence type="ECO:0000256" key="4">
    <source>
        <dbReference type="ARBA" id="ARBA00022630"/>
    </source>
</evidence>
<evidence type="ECO:0000256" key="5">
    <source>
        <dbReference type="ARBA" id="ARBA00022827"/>
    </source>
</evidence>
<dbReference type="STRING" id="1806994.A0A507BYG8"/>
<dbReference type="FunFam" id="3.30.465.10:FF:000014">
    <property type="entry name" value="D-lactate dehydrogenase (Cytochrome), putative"/>
    <property type="match status" value="1"/>
</dbReference>
<dbReference type="GeneID" id="42007260"/>
<evidence type="ECO:0000256" key="10">
    <source>
        <dbReference type="ARBA" id="ARBA00051436"/>
    </source>
</evidence>
<evidence type="ECO:0000256" key="1">
    <source>
        <dbReference type="ARBA" id="ARBA00001974"/>
    </source>
</evidence>
<evidence type="ECO:0000256" key="7">
    <source>
        <dbReference type="ARBA" id="ARBA00023002"/>
    </source>
</evidence>
<dbReference type="SUPFAM" id="SSF56176">
    <property type="entry name" value="FAD-binding/transporter-associated domain-like"/>
    <property type="match status" value="1"/>
</dbReference>
<keyword evidence="7" id="KW-0560">Oxidoreductase</keyword>
<dbReference type="InterPro" id="IPR004113">
    <property type="entry name" value="FAD-bd_oxidored_4_C"/>
</dbReference>
<evidence type="ECO:0000259" key="11">
    <source>
        <dbReference type="PROSITE" id="PS51387"/>
    </source>
</evidence>
<dbReference type="Gene3D" id="1.10.45.10">
    <property type="entry name" value="Vanillyl-alcohol Oxidase, Chain A, domain 4"/>
    <property type="match status" value="1"/>
</dbReference>
<evidence type="ECO:0000313" key="13">
    <source>
        <dbReference type="Proteomes" id="UP000319731"/>
    </source>
</evidence>
<dbReference type="GO" id="GO:0004458">
    <property type="term" value="F:D-lactate dehydrogenase (cytochrome) activity"/>
    <property type="evidence" value="ECO:0007669"/>
    <property type="project" value="UniProtKB-EC"/>
</dbReference>
<evidence type="ECO:0000256" key="3">
    <source>
        <dbReference type="ARBA" id="ARBA00008000"/>
    </source>
</evidence>
<organism evidence="12 13">
    <name type="scientific">Synchytrium microbalum</name>
    <dbReference type="NCBI Taxonomy" id="1806994"/>
    <lineage>
        <taxon>Eukaryota</taxon>
        <taxon>Fungi</taxon>
        <taxon>Fungi incertae sedis</taxon>
        <taxon>Chytridiomycota</taxon>
        <taxon>Chytridiomycota incertae sedis</taxon>
        <taxon>Chytridiomycetes</taxon>
        <taxon>Synchytriales</taxon>
        <taxon>Synchytriaceae</taxon>
        <taxon>Synchytrium</taxon>
    </lineage>
</organism>
<dbReference type="EC" id="1.1.2.4" evidence="9"/>
<dbReference type="EMBL" id="QEAO01000072">
    <property type="protein sequence ID" value="TPX30385.1"/>
    <property type="molecule type" value="Genomic_DNA"/>
</dbReference>
<dbReference type="Gene3D" id="3.30.465.10">
    <property type="match status" value="1"/>
</dbReference>
<proteinExistence type="inferred from homology"/>
<dbReference type="AlphaFoldDB" id="A0A507BYG8"/>
<accession>A0A507BYG8</accession>
<sequence>MRTHQRLINIIRAVQPSRFASTFTGRARRPSSAPWISAAATVAVCGASLLYWSNTIQTEKSQISRYGGPNELRQAIGRFRDILNTEDISLDADELYAHGFSELSHHQAGSPQVIVYPRNTDQVSQILKIANELRLPVIPYSGATSVEGHYSAPKGGICVDMQHFDKIISINQHDLDCEVEPGVPWEDLNRTLESHGVFCPVDPGPGAKIGGMVGTGCSGTNAVRYGTMRDWVLSLEVVLPDGRIVKTRSRVRKSSAGYNLTQLFIGSEGTLGIVTNITLKLAVIPKETSVAVCDFESIRDCGEVVQEVMSSGIQIGAMEILDEVMMKAVNLNSTEFKLPEKPTLYFKFSGMNKEAVQADIKKVGEIAKAHHGGSFIFAKTIDEQDEIWQGRKIAVWSSRLLKPDSSFWITDVCVPLSKLAHLIEETKKDVTASFLPGPILAHAGDGNIHVLILFHKDKPNEVVEAQRLNDQLIKKALALGGSCTGEHGIGWTKRKWLEPELGKNSVDLMFDIKKAMDPNGIMNPQKVLPDRD</sequence>
<dbReference type="Pfam" id="PF01565">
    <property type="entry name" value="FAD_binding_4"/>
    <property type="match status" value="1"/>
</dbReference>
<dbReference type="FunFam" id="1.10.45.10:FF:000001">
    <property type="entry name" value="D-lactate dehydrogenase mitochondrial"/>
    <property type="match status" value="1"/>
</dbReference>
<dbReference type="InterPro" id="IPR006094">
    <property type="entry name" value="Oxid_FAD_bind_N"/>
</dbReference>
<reference evidence="12 13" key="1">
    <citation type="journal article" date="2019" name="Sci. Rep.">
        <title>Comparative genomics of chytrid fungi reveal insights into the obligate biotrophic and pathogenic lifestyle of Synchytrium endobioticum.</title>
        <authorList>
            <person name="van de Vossenberg B.T.L.H."/>
            <person name="Warris S."/>
            <person name="Nguyen H.D.T."/>
            <person name="van Gent-Pelzer M.P.E."/>
            <person name="Joly D.L."/>
            <person name="van de Geest H.C."/>
            <person name="Bonants P.J.M."/>
            <person name="Smith D.S."/>
            <person name="Levesque C.A."/>
            <person name="van der Lee T.A.J."/>
        </authorList>
    </citation>
    <scope>NUCLEOTIDE SEQUENCE [LARGE SCALE GENOMIC DNA]</scope>
    <source>
        <strain evidence="12 13">JEL517</strain>
    </source>
</reference>
<dbReference type="GO" id="GO:0005739">
    <property type="term" value="C:mitochondrion"/>
    <property type="evidence" value="ECO:0007669"/>
    <property type="project" value="UniProtKB-SubCell"/>
</dbReference>
<dbReference type="InterPro" id="IPR036318">
    <property type="entry name" value="FAD-bd_PCMH-like_sf"/>
</dbReference>
<evidence type="ECO:0000256" key="6">
    <source>
        <dbReference type="ARBA" id="ARBA00022946"/>
    </source>
</evidence>